<reference evidence="1" key="1">
    <citation type="submission" date="2020-05" db="EMBL/GenBank/DDBJ databases">
        <title>Large-scale comparative analyses of tick genomes elucidate their genetic diversity and vector capacities.</title>
        <authorList>
            <person name="Jia N."/>
            <person name="Wang J."/>
            <person name="Shi W."/>
            <person name="Du L."/>
            <person name="Sun Y."/>
            <person name="Zhan W."/>
            <person name="Jiang J."/>
            <person name="Wang Q."/>
            <person name="Zhang B."/>
            <person name="Ji P."/>
            <person name="Sakyi L.B."/>
            <person name="Cui X."/>
            <person name="Yuan T."/>
            <person name="Jiang B."/>
            <person name="Yang W."/>
            <person name="Lam T.T.-Y."/>
            <person name="Chang Q."/>
            <person name="Ding S."/>
            <person name="Wang X."/>
            <person name="Zhu J."/>
            <person name="Ruan X."/>
            <person name="Zhao L."/>
            <person name="Wei J."/>
            <person name="Que T."/>
            <person name="Du C."/>
            <person name="Cheng J."/>
            <person name="Dai P."/>
            <person name="Han X."/>
            <person name="Huang E."/>
            <person name="Gao Y."/>
            <person name="Liu J."/>
            <person name="Shao H."/>
            <person name="Ye R."/>
            <person name="Li L."/>
            <person name="Wei W."/>
            <person name="Wang X."/>
            <person name="Wang C."/>
            <person name="Yang T."/>
            <person name="Huo Q."/>
            <person name="Li W."/>
            <person name="Guo W."/>
            <person name="Chen H."/>
            <person name="Zhou L."/>
            <person name="Ni X."/>
            <person name="Tian J."/>
            <person name="Zhou Y."/>
            <person name="Sheng Y."/>
            <person name="Liu T."/>
            <person name="Pan Y."/>
            <person name="Xia L."/>
            <person name="Li J."/>
            <person name="Zhao F."/>
            <person name="Cao W."/>
        </authorList>
    </citation>
    <scope>NUCLEOTIDE SEQUENCE</scope>
    <source>
        <strain evidence="1">Dsil-2018</strain>
    </source>
</reference>
<name>A0ACB8CJT1_DERSI</name>
<accession>A0ACB8CJT1</accession>
<organism evidence="1 2">
    <name type="scientific">Dermacentor silvarum</name>
    <name type="common">Tick</name>
    <dbReference type="NCBI Taxonomy" id="543639"/>
    <lineage>
        <taxon>Eukaryota</taxon>
        <taxon>Metazoa</taxon>
        <taxon>Ecdysozoa</taxon>
        <taxon>Arthropoda</taxon>
        <taxon>Chelicerata</taxon>
        <taxon>Arachnida</taxon>
        <taxon>Acari</taxon>
        <taxon>Parasitiformes</taxon>
        <taxon>Ixodida</taxon>
        <taxon>Ixodoidea</taxon>
        <taxon>Ixodidae</taxon>
        <taxon>Rhipicephalinae</taxon>
        <taxon>Dermacentor</taxon>
    </lineage>
</organism>
<dbReference type="Proteomes" id="UP000821865">
    <property type="component" value="Chromosome 6"/>
</dbReference>
<sequence length="605" mass="65781">MIDHPASKASRRSRGSLPHLPSHHTGEIQHKPAKLFNPTHRKSLSATQAANRKPSIARSDSIRHRSSTALPAPSTVRKPSAAANVDGVISPDSMLSPSALSLQNVSGFGGLPKTGDVRGLYSSTSFYRGREKPWYRRHLPLLVFVTALILAVASLMLFLLMRYYAAAAAAGSTLTPQYACAEEYLTVELKSLGGAVRGRSTYTGAVHTFFGIPYGGDTSGDNRFRLPNNKTNIGDSQTVFHAYQHGPRCPQDMASLQNSSEDCLTLSIWAPIECNKFGSGFVVLVVLSSDWFQTGHVREYETTWEALAVSGRLIVVFIHHRLGVLGFLDAGTKDSPGNQGIEDAFLALDWISENIDAFNGDPSSLVGLGHGSGSYIASLDLYASTLRRRRFFKRLILLGLLPASLLPRGGPASLGPLAQGLQCLKDKDIDASVTCLRGVPLAKMYAETAKEAPLTFMPSCGKPPVGDCQHAFSEFPPVFLHKEILCGYDQEQGHKLLDHFVLQEMPTSKDPSTVFALLQKFFTRQEPRHTFGSLSRDTQKALNQSALQGFRDLVVDMVLRCPLLGLARAAVLRGSLVYLYASEGPNIVFEPALPKSDIISFAKTG</sequence>
<evidence type="ECO:0000313" key="2">
    <source>
        <dbReference type="Proteomes" id="UP000821865"/>
    </source>
</evidence>
<comment type="caution">
    <text evidence="1">The sequence shown here is derived from an EMBL/GenBank/DDBJ whole genome shotgun (WGS) entry which is preliminary data.</text>
</comment>
<gene>
    <name evidence="1" type="ORF">HPB49_007129</name>
</gene>
<protein>
    <submittedName>
        <fullName evidence="1">Uncharacterized protein</fullName>
    </submittedName>
</protein>
<dbReference type="EMBL" id="CM023475">
    <property type="protein sequence ID" value="KAH7945122.1"/>
    <property type="molecule type" value="Genomic_DNA"/>
</dbReference>
<proteinExistence type="predicted"/>
<evidence type="ECO:0000313" key="1">
    <source>
        <dbReference type="EMBL" id="KAH7945122.1"/>
    </source>
</evidence>
<keyword evidence="2" id="KW-1185">Reference proteome</keyword>